<dbReference type="PROSITE" id="PS51721">
    <property type="entry name" value="G_CP"/>
    <property type="match status" value="1"/>
</dbReference>
<name>A0A1B6HMW8_9HEMI</name>
<dbReference type="PANTHER" id="PTHR45709">
    <property type="entry name" value="LARGE SUBUNIT GTPASE 1 HOMOLOG-RELATED"/>
    <property type="match status" value="1"/>
</dbReference>
<feature type="region of interest" description="Disordered" evidence="7">
    <location>
        <begin position="246"/>
        <end position="285"/>
    </location>
</feature>
<sequence>MGKKKQSGDSLGRSLIKDRFGSRHKSGNRSMLHTSELNDGYEWGRLNLQSVTEESSFQEFLSTAELAGTEFQAEKLNIKFVNPAVGVGLLTTDERKNVEKKHSEFKNLLKIPRRPAWDKGISADELQLREKNQFLEWRRGLATLQDEEGLLLTPYEKNLDFWRQLWRVVERSDIVAQILDARNPLLFRCEDLERYVKEVGREKQNLLILNKADFLTHAQRRTWAKYFDACQLTVAFFSATLAADDSIPEQPEDEQSEEEEEQEDEGNDSEYETEEEEEVIGDGDVSVFNGKNSAKLLGREELIALFKRLLPQDHPRVMRGVTTVGLVGYPNVGKSSTINAILKDKKVSVSATPGKTKHFQTLYVDQHLLLCDCPGLVMPSFVTTKADMVVNGILPVDQMKDHVPPVNLLATLIPREVLQAHYSIMIPKPMEGEDPDRPPTAEELLNAYGYSRGFMTQNGQPDNPRSARYVLKDLLCGRLLYCQAPPGIPQSSYHSVPVTRPRHVPQPTPAAVRAAAVNKVSGDDLDKMFFKKASLGAHSKGVQRISSGSASQPGSVSGSTMSLNGEDKPWKNHKEKRNKKEKLRRLYRHLDVQ</sequence>
<dbReference type="InterPro" id="IPR006073">
    <property type="entry name" value="GTP-bd"/>
</dbReference>
<keyword evidence="5" id="KW-0342">GTP-binding</keyword>
<dbReference type="GO" id="GO:0003924">
    <property type="term" value="F:GTPase activity"/>
    <property type="evidence" value="ECO:0007669"/>
    <property type="project" value="InterPro"/>
</dbReference>
<evidence type="ECO:0000256" key="3">
    <source>
        <dbReference type="ARBA" id="ARBA00022741"/>
    </source>
</evidence>
<dbReference type="GO" id="GO:0000054">
    <property type="term" value="P:ribosomal subunit export from nucleus"/>
    <property type="evidence" value="ECO:0007669"/>
    <property type="project" value="TreeGrafter"/>
</dbReference>
<evidence type="ECO:0000313" key="9">
    <source>
        <dbReference type="EMBL" id="JAS75945.1"/>
    </source>
</evidence>
<proteinExistence type="predicted"/>
<comment type="subcellular location">
    <subcellularLocation>
        <location evidence="1">Cytoplasm</location>
    </subcellularLocation>
</comment>
<evidence type="ECO:0000259" key="8">
    <source>
        <dbReference type="PROSITE" id="PS51721"/>
    </source>
</evidence>
<dbReference type="SUPFAM" id="SSF52540">
    <property type="entry name" value="P-loop containing nucleoside triphosphate hydrolases"/>
    <property type="match status" value="1"/>
</dbReference>
<dbReference type="CDD" id="cd01857">
    <property type="entry name" value="HSR1_MMR1"/>
    <property type="match status" value="1"/>
</dbReference>
<dbReference type="Pfam" id="PF01926">
    <property type="entry name" value="MMR_HSR1"/>
    <property type="match status" value="1"/>
</dbReference>
<feature type="compositionally biased region" description="Low complexity" evidence="7">
    <location>
        <begin position="546"/>
        <end position="559"/>
    </location>
</feature>
<keyword evidence="2" id="KW-0963">Cytoplasm</keyword>
<dbReference type="EMBL" id="GECU01031761">
    <property type="protein sequence ID" value="JAS75945.1"/>
    <property type="molecule type" value="Transcribed_RNA"/>
</dbReference>
<feature type="compositionally biased region" description="Acidic residues" evidence="7">
    <location>
        <begin position="246"/>
        <end position="281"/>
    </location>
</feature>
<reference evidence="9" key="1">
    <citation type="submission" date="2015-11" db="EMBL/GenBank/DDBJ databases">
        <title>De novo transcriptome assembly of four potential Pierce s Disease insect vectors from Arizona vineyards.</title>
        <authorList>
            <person name="Tassone E.E."/>
        </authorList>
    </citation>
    <scope>NUCLEOTIDE SEQUENCE</scope>
</reference>
<evidence type="ECO:0000256" key="4">
    <source>
        <dbReference type="ARBA" id="ARBA00022801"/>
    </source>
</evidence>
<feature type="compositionally biased region" description="Basic residues" evidence="7">
    <location>
        <begin position="573"/>
        <end position="587"/>
    </location>
</feature>
<dbReference type="GO" id="GO:0005525">
    <property type="term" value="F:GTP binding"/>
    <property type="evidence" value="ECO:0007669"/>
    <property type="project" value="UniProtKB-KW"/>
</dbReference>
<dbReference type="AlphaFoldDB" id="A0A1B6HMW8"/>
<accession>A0A1B6HMW8</accession>
<dbReference type="InterPro" id="IPR027417">
    <property type="entry name" value="P-loop_NTPase"/>
</dbReference>
<evidence type="ECO:0000256" key="5">
    <source>
        <dbReference type="ARBA" id="ARBA00023134"/>
    </source>
</evidence>
<dbReference type="Gene3D" id="3.40.50.300">
    <property type="entry name" value="P-loop containing nucleotide triphosphate hydrolases"/>
    <property type="match status" value="1"/>
</dbReference>
<dbReference type="PANTHER" id="PTHR45709:SF2">
    <property type="entry name" value="LARGE SUBUNIT GTPASE 1 HOMOLOG"/>
    <property type="match status" value="1"/>
</dbReference>
<dbReference type="InterPro" id="IPR030378">
    <property type="entry name" value="G_CP_dom"/>
</dbReference>
<evidence type="ECO:0000256" key="1">
    <source>
        <dbReference type="ARBA" id="ARBA00004496"/>
    </source>
</evidence>
<feature type="region of interest" description="Disordered" evidence="7">
    <location>
        <begin position="540"/>
        <end position="593"/>
    </location>
</feature>
<evidence type="ECO:0000256" key="7">
    <source>
        <dbReference type="SAM" id="MobiDB-lite"/>
    </source>
</evidence>
<dbReference type="GO" id="GO:0005829">
    <property type="term" value="C:cytosol"/>
    <property type="evidence" value="ECO:0007669"/>
    <property type="project" value="TreeGrafter"/>
</dbReference>
<organism evidence="9">
    <name type="scientific">Homalodisca liturata</name>
    <dbReference type="NCBI Taxonomy" id="320908"/>
    <lineage>
        <taxon>Eukaryota</taxon>
        <taxon>Metazoa</taxon>
        <taxon>Ecdysozoa</taxon>
        <taxon>Arthropoda</taxon>
        <taxon>Hexapoda</taxon>
        <taxon>Insecta</taxon>
        <taxon>Pterygota</taxon>
        <taxon>Neoptera</taxon>
        <taxon>Paraneoptera</taxon>
        <taxon>Hemiptera</taxon>
        <taxon>Auchenorrhyncha</taxon>
        <taxon>Membracoidea</taxon>
        <taxon>Cicadellidae</taxon>
        <taxon>Cicadellinae</taxon>
        <taxon>Proconiini</taxon>
        <taxon>Homalodisca</taxon>
    </lineage>
</organism>
<evidence type="ECO:0000256" key="2">
    <source>
        <dbReference type="ARBA" id="ARBA00022490"/>
    </source>
</evidence>
<evidence type="ECO:0000256" key="6">
    <source>
        <dbReference type="ARBA" id="ARBA00040145"/>
    </source>
</evidence>
<keyword evidence="4" id="KW-0378">Hydrolase</keyword>
<gene>
    <name evidence="9" type="ORF">g.38193</name>
</gene>
<feature type="region of interest" description="Disordered" evidence="7">
    <location>
        <begin position="1"/>
        <end position="33"/>
    </location>
</feature>
<feature type="domain" description="CP-type G" evidence="8">
    <location>
        <begin position="162"/>
        <end position="379"/>
    </location>
</feature>
<keyword evidence="3" id="KW-0547">Nucleotide-binding</keyword>
<dbReference type="InterPro" id="IPR043358">
    <property type="entry name" value="GNL1-like"/>
</dbReference>
<protein>
    <recommendedName>
        <fullName evidence="6">Large subunit GTPase 1 homolog</fullName>
    </recommendedName>
</protein>